<dbReference type="OrthoDB" id="58557at2759"/>
<feature type="domain" description="EXPERA" evidence="15">
    <location>
        <begin position="69"/>
        <end position="211"/>
    </location>
</feature>
<dbReference type="PROSITE" id="PS51751">
    <property type="entry name" value="EXPERA"/>
    <property type="match status" value="1"/>
</dbReference>
<feature type="transmembrane region" description="Helical" evidence="14">
    <location>
        <begin position="125"/>
        <end position="148"/>
    </location>
</feature>
<keyword evidence="11" id="KW-0753">Steroid metabolism</keyword>
<dbReference type="PANTHER" id="PTHR14207:SF0">
    <property type="entry name" value="3-BETA-HYDROXYSTEROID-DELTA(8),DELTA(7)-ISOMERASE"/>
    <property type="match status" value="1"/>
</dbReference>
<dbReference type="AlphaFoldDB" id="A0A9W7Y707"/>
<dbReference type="GO" id="GO:0005783">
    <property type="term" value="C:endoplasmic reticulum"/>
    <property type="evidence" value="ECO:0007669"/>
    <property type="project" value="TreeGrafter"/>
</dbReference>
<dbReference type="GO" id="GO:0016126">
    <property type="term" value="P:sterol biosynthetic process"/>
    <property type="evidence" value="ECO:0007669"/>
    <property type="project" value="UniProtKB-KW"/>
</dbReference>
<evidence type="ECO:0000256" key="13">
    <source>
        <dbReference type="PROSITE-ProRule" id="PRU01087"/>
    </source>
</evidence>
<feature type="transmembrane region" description="Helical" evidence="14">
    <location>
        <begin position="72"/>
        <end position="93"/>
    </location>
</feature>
<reference evidence="16" key="1">
    <citation type="submission" date="2022-07" db="EMBL/GenBank/DDBJ databases">
        <title>Phylogenomic reconstructions and comparative analyses of Kickxellomycotina fungi.</title>
        <authorList>
            <person name="Reynolds N.K."/>
            <person name="Stajich J.E."/>
            <person name="Barry K."/>
            <person name="Grigoriev I.V."/>
            <person name="Crous P."/>
            <person name="Smith M.E."/>
        </authorList>
    </citation>
    <scope>NUCLEOTIDE SEQUENCE</scope>
    <source>
        <strain evidence="16">NBRC 32514</strain>
    </source>
</reference>
<keyword evidence="4 13" id="KW-0812">Transmembrane</keyword>
<dbReference type="EMBL" id="JANBOJ010000016">
    <property type="protein sequence ID" value="KAJ1724967.1"/>
    <property type="molecule type" value="Genomic_DNA"/>
</dbReference>
<evidence type="ECO:0000313" key="16">
    <source>
        <dbReference type="EMBL" id="KAJ1724967.1"/>
    </source>
</evidence>
<dbReference type="GO" id="GO:0016020">
    <property type="term" value="C:membrane"/>
    <property type="evidence" value="ECO:0007669"/>
    <property type="project" value="UniProtKB-SubCell"/>
</dbReference>
<keyword evidence="10" id="KW-1207">Sterol metabolism</keyword>
<evidence type="ECO:0000256" key="4">
    <source>
        <dbReference type="ARBA" id="ARBA00022692"/>
    </source>
</evidence>
<organism evidence="16 17">
    <name type="scientific">Coemansia erecta</name>
    <dbReference type="NCBI Taxonomy" id="147472"/>
    <lineage>
        <taxon>Eukaryota</taxon>
        <taxon>Fungi</taxon>
        <taxon>Fungi incertae sedis</taxon>
        <taxon>Zoopagomycota</taxon>
        <taxon>Kickxellomycotina</taxon>
        <taxon>Kickxellomycetes</taxon>
        <taxon>Kickxellales</taxon>
        <taxon>Kickxellaceae</taxon>
        <taxon>Coemansia</taxon>
    </lineage>
</organism>
<evidence type="ECO:0000256" key="2">
    <source>
        <dbReference type="ARBA" id="ARBA00008337"/>
    </source>
</evidence>
<dbReference type="GO" id="GO:0000247">
    <property type="term" value="F:C-8 sterol isomerase activity"/>
    <property type="evidence" value="ECO:0007669"/>
    <property type="project" value="TreeGrafter"/>
</dbReference>
<evidence type="ECO:0000313" key="17">
    <source>
        <dbReference type="Proteomes" id="UP001149813"/>
    </source>
</evidence>
<dbReference type="Pfam" id="PF05241">
    <property type="entry name" value="EBP"/>
    <property type="match status" value="1"/>
</dbReference>
<evidence type="ECO:0000256" key="3">
    <source>
        <dbReference type="ARBA" id="ARBA00022516"/>
    </source>
</evidence>
<protein>
    <recommendedName>
        <fullName evidence="15">EXPERA domain-containing protein</fullName>
    </recommendedName>
</protein>
<keyword evidence="17" id="KW-1185">Reference proteome</keyword>
<evidence type="ECO:0000256" key="12">
    <source>
        <dbReference type="ARBA" id="ARBA00023235"/>
    </source>
</evidence>
<evidence type="ECO:0000256" key="9">
    <source>
        <dbReference type="ARBA" id="ARBA00023136"/>
    </source>
</evidence>
<dbReference type="InterPro" id="IPR007905">
    <property type="entry name" value="EBP"/>
</dbReference>
<evidence type="ECO:0000256" key="11">
    <source>
        <dbReference type="ARBA" id="ARBA00023221"/>
    </source>
</evidence>
<proteinExistence type="inferred from homology"/>
<dbReference type="InterPro" id="IPR033118">
    <property type="entry name" value="EXPERA"/>
</dbReference>
<keyword evidence="7" id="KW-0756">Sterol biosynthesis</keyword>
<sequence>MTSVADQPLADAVQDVLHPYYPRDAPLPHYIASQFNMSESLTTLGSAILLISFVSIVLISKARTPLSTKDKLIVVWMLVCAGIHIVLEGYFSFNHATLAGKQTVLADLWREYAHSDSRYLTSDPFTVIMEGITAVFDGAFAVVTAYGILADSPIRYSAQLITSLAQLYGDVIYMATNYMEGFKYTNPHPLYFYGYFVCMNLPWIIIPTVLMVDAVKNIYRGMLIAQRATAVKKSN</sequence>
<keyword evidence="12" id="KW-0413">Isomerase</keyword>
<evidence type="ECO:0000256" key="5">
    <source>
        <dbReference type="ARBA" id="ARBA00022955"/>
    </source>
</evidence>
<evidence type="ECO:0000256" key="1">
    <source>
        <dbReference type="ARBA" id="ARBA00004141"/>
    </source>
</evidence>
<evidence type="ECO:0000256" key="14">
    <source>
        <dbReference type="SAM" id="Phobius"/>
    </source>
</evidence>
<evidence type="ECO:0000256" key="10">
    <source>
        <dbReference type="ARBA" id="ARBA00023166"/>
    </source>
</evidence>
<keyword evidence="6 13" id="KW-1133">Transmembrane helix</keyword>
<keyword evidence="8" id="KW-0443">Lipid metabolism</keyword>
<evidence type="ECO:0000256" key="7">
    <source>
        <dbReference type="ARBA" id="ARBA00023011"/>
    </source>
</evidence>
<comment type="subcellular location">
    <subcellularLocation>
        <location evidence="1">Membrane</location>
        <topology evidence="1">Multi-pass membrane protein</topology>
    </subcellularLocation>
</comment>
<accession>A0A9W7Y707</accession>
<dbReference type="Proteomes" id="UP001149813">
    <property type="component" value="Unassembled WGS sequence"/>
</dbReference>
<dbReference type="PANTHER" id="PTHR14207">
    <property type="entry name" value="STEROL ISOMERASE"/>
    <property type="match status" value="1"/>
</dbReference>
<evidence type="ECO:0000256" key="8">
    <source>
        <dbReference type="ARBA" id="ARBA00023098"/>
    </source>
</evidence>
<comment type="similarity">
    <text evidence="2">Belongs to the EBP family.</text>
</comment>
<feature type="transmembrane region" description="Helical" evidence="14">
    <location>
        <begin position="160"/>
        <end position="179"/>
    </location>
</feature>
<feature type="transmembrane region" description="Helical" evidence="14">
    <location>
        <begin position="41"/>
        <end position="60"/>
    </location>
</feature>
<keyword evidence="3" id="KW-0444">Lipid biosynthesis</keyword>
<dbReference type="GO" id="GO:0004769">
    <property type="term" value="F:steroid Delta-isomerase activity"/>
    <property type="evidence" value="ECO:0007669"/>
    <property type="project" value="TreeGrafter"/>
</dbReference>
<feature type="transmembrane region" description="Helical" evidence="14">
    <location>
        <begin position="191"/>
        <end position="212"/>
    </location>
</feature>
<gene>
    <name evidence="16" type="ORF">LPJ53_000821</name>
</gene>
<keyword evidence="5" id="KW-0752">Steroid biosynthesis</keyword>
<keyword evidence="9 13" id="KW-0472">Membrane</keyword>
<evidence type="ECO:0000259" key="15">
    <source>
        <dbReference type="PROSITE" id="PS51751"/>
    </source>
</evidence>
<comment type="caution">
    <text evidence="16">The sequence shown here is derived from an EMBL/GenBank/DDBJ whole genome shotgun (WGS) entry which is preliminary data.</text>
</comment>
<evidence type="ECO:0000256" key="6">
    <source>
        <dbReference type="ARBA" id="ARBA00022989"/>
    </source>
</evidence>
<name>A0A9W7Y707_9FUNG</name>
<dbReference type="GO" id="GO:0047750">
    <property type="term" value="F:cholestenol delta-isomerase activity"/>
    <property type="evidence" value="ECO:0007669"/>
    <property type="project" value="InterPro"/>
</dbReference>